<keyword evidence="1" id="KW-0812">Transmembrane</keyword>
<evidence type="ECO:0000313" key="3">
    <source>
        <dbReference type="Proteomes" id="UP000000537"/>
    </source>
</evidence>
<dbReference type="EnsemblBacteria" id="AAW87700">
    <property type="protein sequence ID" value="AAW87700"/>
    <property type="gene ID" value="VF_A0630"/>
</dbReference>
<protein>
    <submittedName>
        <fullName evidence="2">Uncharacterized protein</fullName>
    </submittedName>
</protein>
<keyword evidence="1" id="KW-0472">Membrane</keyword>
<dbReference type="AlphaFoldDB" id="Q5DZU6"/>
<organism evidence="2 3">
    <name type="scientific">Aliivibrio fischeri (strain ATCC 700601 / ES114)</name>
    <name type="common">Vibrio fischeri</name>
    <dbReference type="NCBI Taxonomy" id="312309"/>
    <lineage>
        <taxon>Bacteria</taxon>
        <taxon>Pseudomonadati</taxon>
        <taxon>Pseudomonadota</taxon>
        <taxon>Gammaproteobacteria</taxon>
        <taxon>Vibrionales</taxon>
        <taxon>Vibrionaceae</taxon>
        <taxon>Aliivibrio</taxon>
    </lineage>
</organism>
<keyword evidence="3" id="KW-1185">Reference proteome</keyword>
<evidence type="ECO:0000313" key="2">
    <source>
        <dbReference type="EMBL" id="AAW87700.1"/>
    </source>
</evidence>
<proteinExistence type="predicted"/>
<dbReference type="PATRIC" id="fig|312309.11.peg.3235"/>
<keyword evidence="1" id="KW-1133">Transmembrane helix</keyword>
<gene>
    <name evidence="2" type="ordered locus">VF_A0630</name>
</gene>
<dbReference type="EMBL" id="CP000021">
    <property type="protein sequence ID" value="AAW87700.1"/>
    <property type="molecule type" value="Genomic_DNA"/>
</dbReference>
<dbReference type="KEGG" id="vfi:VF_A0630"/>
<sequence length="165" mass="18658">MDKTVLISVVSASSALAGVLVSQFAVLLKEHLNKKHLKNVLLREKYEQLMDCIQESLVWSVEAGECKSMDEITKYGVNIPARKAFSLSLIYFPEFRDACADFQNNYVAHYEVLIKSYRNDVSYGFSTQAAAHNREAFERTGENIALARQALDELVVLYSHKYAQA</sequence>
<dbReference type="GeneID" id="54165953"/>
<dbReference type="RefSeq" id="WP_011263468.1">
    <property type="nucleotide sequence ID" value="NC_006841.2"/>
</dbReference>
<feature type="transmembrane region" description="Helical" evidence="1">
    <location>
        <begin position="6"/>
        <end position="28"/>
    </location>
</feature>
<dbReference type="OrthoDB" id="9973340at2"/>
<reference evidence="2 3" key="2">
    <citation type="journal article" date="2008" name="BMC Genomics">
        <title>Comparative genomics-based investigation of resequencing targets in Vibrio fischeri: focus on point miscalls and artefactual expansions.</title>
        <authorList>
            <person name="Mandel M.J."/>
            <person name="Stabb E.V."/>
            <person name="Ruby E.G."/>
        </authorList>
    </citation>
    <scope>NUCLEOTIDE SEQUENCE [LARGE SCALE GENOMIC DNA]</scope>
    <source>
        <strain evidence="3">ATCC 700601 / ES114</strain>
    </source>
</reference>
<reference evidence="2 3" key="1">
    <citation type="journal article" date="2005" name="Proc. Natl. Acad. Sci. U.S.A.">
        <title>Complete genome sequence of Vibrio fischeri: a symbiotic bacterium with pathogenic congeners.</title>
        <authorList>
            <person name="Ruby E.G."/>
            <person name="Urbanowski M."/>
            <person name="Campbell J."/>
            <person name="Dunn A."/>
            <person name="Faini M."/>
            <person name="Gunsalus R."/>
            <person name="Lostroh P."/>
            <person name="Lupp C."/>
            <person name="McCann J."/>
            <person name="Millikan D."/>
            <person name="Schaefer A."/>
            <person name="Stabb E."/>
            <person name="Stevens A."/>
            <person name="Visick K."/>
            <person name="Whistler C."/>
            <person name="Greenberg E.P."/>
        </authorList>
    </citation>
    <scope>NUCLEOTIDE SEQUENCE [LARGE SCALE GENOMIC DNA]</scope>
    <source>
        <strain evidence="3">ATCC 700601 / ES114</strain>
    </source>
</reference>
<dbReference type="Proteomes" id="UP000000537">
    <property type="component" value="Chromosome II"/>
</dbReference>
<name>Q5DZU6_ALIF1</name>
<dbReference type="HOGENOM" id="CLU_1610082_0_0_6"/>
<evidence type="ECO:0000256" key="1">
    <source>
        <dbReference type="SAM" id="Phobius"/>
    </source>
</evidence>
<accession>Q5DZU6</accession>